<evidence type="ECO:0000256" key="5">
    <source>
        <dbReference type="ARBA" id="ARBA00022989"/>
    </source>
</evidence>
<dbReference type="PANTHER" id="PTHR14463">
    <property type="entry name" value="LIPASE MATURATION FACTOR"/>
    <property type="match status" value="1"/>
</dbReference>
<evidence type="ECO:0000256" key="2">
    <source>
        <dbReference type="ARBA" id="ARBA00005512"/>
    </source>
</evidence>
<evidence type="ECO:0000313" key="10">
    <source>
        <dbReference type="EMBL" id="BCR06767.1"/>
    </source>
</evidence>
<dbReference type="EMBL" id="AP024355">
    <property type="protein sequence ID" value="BCR06767.1"/>
    <property type="molecule type" value="Genomic_DNA"/>
</dbReference>
<accession>A0ABN6E3D1</accession>
<reference evidence="10 11" key="1">
    <citation type="journal article" date="2016" name="C (Basel)">
        <title>Selective Growth of and Electricity Production by Marine Exoelectrogenic Bacteria in Self-Aggregated Hydrogel of Microbially Reduced Graphene Oxide.</title>
        <authorList>
            <person name="Yoshida N."/>
            <person name="Goto Y."/>
            <person name="Miyata Y."/>
        </authorList>
    </citation>
    <scope>NUCLEOTIDE SEQUENCE [LARGE SCALE GENOMIC DNA]</scope>
    <source>
        <strain evidence="10 11">NIT-T3</strain>
    </source>
</reference>
<comment type="similarity">
    <text evidence="2">Belongs to the lipase maturation factor family.</text>
</comment>
<feature type="transmembrane region" description="Helical" evidence="7">
    <location>
        <begin position="12"/>
        <end position="30"/>
    </location>
</feature>
<feature type="transmembrane region" description="Helical" evidence="7">
    <location>
        <begin position="95"/>
        <end position="114"/>
    </location>
</feature>
<name>A0ABN6E3D1_9BACT</name>
<reference evidence="10 11" key="2">
    <citation type="journal article" date="2021" name="Int. J. Syst. Evol. Microbiol.">
        <title>Isolation and Polyphasic Characterization of Desulfuromonas versatilis sp. Nov., an Electrogenic Bacteria Capable of Versatile Metabolism Isolated from a Graphene Oxide-Reducing Enrichment Culture.</title>
        <authorList>
            <person name="Xie L."/>
            <person name="Yoshida N."/>
            <person name="Ishii S."/>
            <person name="Meng L."/>
        </authorList>
    </citation>
    <scope>NUCLEOTIDE SEQUENCE [LARGE SCALE GENOMIC DNA]</scope>
    <source>
        <strain evidence="10 11">NIT-T3</strain>
    </source>
</reference>
<evidence type="ECO:0000259" key="9">
    <source>
        <dbReference type="Pfam" id="PF25179"/>
    </source>
</evidence>
<evidence type="ECO:0000313" key="11">
    <source>
        <dbReference type="Proteomes" id="UP001319827"/>
    </source>
</evidence>
<evidence type="ECO:0000259" key="8">
    <source>
        <dbReference type="Pfam" id="PF06762"/>
    </source>
</evidence>
<sequence>MESSAEYWLTRWLLQRGLGAIYLSAFLVAANQFRPLLGERGLLPAPRYLRGLRFRDAPSLFHWMASDRAFAACAWAGVGLSLLAVSGFSESFGTPFSMTVWALLWLLYLSFVNVGQTFYGFGWESLLLESGFLAIFLGAAGTEPPEALIWLYRWVLFRVMFGAGLIKLRGDACWRDLSCLDYHFETQPMPNPLSWHFHHLPSWVHRAGVLFNHLVEVIVPFAYFAPQPFAAGAGVLTILFQGALIVSGNFSWLNHLTLVLAFSTFSDAQLGLLLPLQAPALSPPAPPHLVLVWMVVALVAALSYRPARNLLAKHQLMNTSYEPWHLVNSYGAFGSITRPRYEIVFEGTDAPIPDETAPWRPYEFRGKPGDPRRLPPQFAPYHLRLDWLMWFAAMPSRQFEYPRWLIMLVARLLQGDAATLALLRANPFPEAPPRFLRARYYLYRFTTRAERRQSGCWWRRELVGEFLPPLSLEDRGFREVLRRLGE</sequence>
<evidence type="ECO:0000256" key="7">
    <source>
        <dbReference type="SAM" id="Phobius"/>
    </source>
</evidence>
<proteinExistence type="inferred from homology"/>
<evidence type="ECO:0000256" key="6">
    <source>
        <dbReference type="ARBA" id="ARBA00023136"/>
    </source>
</evidence>
<dbReference type="InterPro" id="IPR057433">
    <property type="entry name" value="LMF1/2_C"/>
</dbReference>
<dbReference type="InterPro" id="IPR057434">
    <property type="entry name" value="LMF1/2_N"/>
</dbReference>
<gene>
    <name evidence="10" type="ORF">DESUT3_38360</name>
</gene>
<dbReference type="Pfam" id="PF06762">
    <property type="entry name" value="LMF1"/>
    <property type="match status" value="1"/>
</dbReference>
<keyword evidence="6 7" id="KW-0472">Membrane</keyword>
<organism evidence="10 11">
    <name type="scientific">Desulfuromonas versatilis</name>
    <dbReference type="NCBI Taxonomy" id="2802975"/>
    <lineage>
        <taxon>Bacteria</taxon>
        <taxon>Pseudomonadati</taxon>
        <taxon>Thermodesulfobacteriota</taxon>
        <taxon>Desulfuromonadia</taxon>
        <taxon>Desulfuromonadales</taxon>
        <taxon>Desulfuromonadaceae</taxon>
        <taxon>Desulfuromonas</taxon>
    </lineage>
</organism>
<feature type="transmembrane region" description="Helical" evidence="7">
    <location>
        <begin position="69"/>
        <end position="89"/>
    </location>
</feature>
<dbReference type="PANTHER" id="PTHR14463:SF10">
    <property type="entry name" value="LIPASE MATURATION FACTOR 1"/>
    <property type="match status" value="1"/>
</dbReference>
<feature type="transmembrane region" description="Helical" evidence="7">
    <location>
        <begin position="258"/>
        <end position="278"/>
    </location>
</feature>
<feature type="domain" description="Lipase maturation factor 1/2 C-terminal" evidence="9">
    <location>
        <begin position="326"/>
        <end position="468"/>
    </location>
</feature>
<keyword evidence="11" id="KW-1185">Reference proteome</keyword>
<evidence type="ECO:0000256" key="1">
    <source>
        <dbReference type="ARBA" id="ARBA00004477"/>
    </source>
</evidence>
<feature type="transmembrane region" description="Helical" evidence="7">
    <location>
        <begin position="229"/>
        <end position="246"/>
    </location>
</feature>
<dbReference type="Pfam" id="PF25179">
    <property type="entry name" value="LMF1_C"/>
    <property type="match status" value="1"/>
</dbReference>
<dbReference type="RefSeq" id="WP_221250149.1">
    <property type="nucleotide sequence ID" value="NZ_AP024355.1"/>
</dbReference>
<feature type="transmembrane region" description="Helical" evidence="7">
    <location>
        <begin position="290"/>
        <end position="307"/>
    </location>
</feature>
<evidence type="ECO:0000256" key="4">
    <source>
        <dbReference type="ARBA" id="ARBA00022824"/>
    </source>
</evidence>
<protein>
    <submittedName>
        <fullName evidence="10">Membrane protein</fullName>
    </submittedName>
</protein>
<dbReference type="InterPro" id="IPR009613">
    <property type="entry name" value="LMF"/>
</dbReference>
<keyword evidence="4" id="KW-0256">Endoplasmic reticulum</keyword>
<feature type="domain" description="Lipase maturation factor 1/2 N-terminal" evidence="8">
    <location>
        <begin position="119"/>
        <end position="270"/>
    </location>
</feature>
<comment type="subcellular location">
    <subcellularLocation>
        <location evidence="1">Endoplasmic reticulum membrane</location>
        <topology evidence="1">Multi-pass membrane protein</topology>
    </subcellularLocation>
</comment>
<dbReference type="Proteomes" id="UP001319827">
    <property type="component" value="Chromosome"/>
</dbReference>
<keyword evidence="3 7" id="KW-0812">Transmembrane</keyword>
<evidence type="ECO:0000256" key="3">
    <source>
        <dbReference type="ARBA" id="ARBA00022692"/>
    </source>
</evidence>
<keyword evidence="5 7" id="KW-1133">Transmembrane helix</keyword>